<feature type="transmembrane region" description="Helical" evidence="1">
    <location>
        <begin position="285"/>
        <end position="303"/>
    </location>
</feature>
<feature type="transmembrane region" description="Helical" evidence="1">
    <location>
        <begin position="315"/>
        <end position="337"/>
    </location>
</feature>
<feature type="transmembrane region" description="Helical" evidence="1">
    <location>
        <begin position="102"/>
        <end position="121"/>
    </location>
</feature>
<dbReference type="Proteomes" id="UP000235116">
    <property type="component" value="Chromosome"/>
</dbReference>
<keyword evidence="1" id="KW-1133">Transmembrane helix</keyword>
<feature type="transmembrane region" description="Helical" evidence="1">
    <location>
        <begin position="343"/>
        <end position="364"/>
    </location>
</feature>
<sequence length="376" mass="41211">MADYGSTIFLISIVVLFVDLGCSGIIVREAPSIRDVESRSILFFSLLKKIATSSILIVVIGLLVHLINGDGVSILIALTVTAWAFSKFTAEATKGTLMPVHSTIANSVIPQIGFFGLILVIPLDLFNAILCLALSRLLSFVYSYVVLTTDKVSTLRKNRVTSNTDNWSPPPILAHSTYMIYGATLTLIPQIFIPMANLASQEKFAAWLVIGLKVSILYKTAHQSILTQYLPKMLRNVDAKDKSGFLKNSNEAASQLRMYGLASLLLSIGYSFFLEYTLGPEYSGISYLILPIALGYLITSTLGPKQYLQAFLSNFDRIVGVIVILIICCMGFLILILNTNQSLTIVCLAVISSIIFKAVIFHLLSNKKLDSIFLSC</sequence>
<feature type="transmembrane region" description="Helical" evidence="1">
    <location>
        <begin position="256"/>
        <end position="273"/>
    </location>
</feature>
<proteinExistence type="predicted"/>
<evidence type="ECO:0000313" key="3">
    <source>
        <dbReference type="Proteomes" id="UP000235116"/>
    </source>
</evidence>
<protein>
    <submittedName>
        <fullName evidence="2">Uncharacterized protein</fullName>
    </submittedName>
</protein>
<dbReference type="EMBL" id="CP022684">
    <property type="protein sequence ID" value="AUM13749.1"/>
    <property type="molecule type" value="Genomic_DNA"/>
</dbReference>
<evidence type="ECO:0000256" key="1">
    <source>
        <dbReference type="SAM" id="Phobius"/>
    </source>
</evidence>
<keyword evidence="1" id="KW-0472">Membrane</keyword>
<dbReference type="KEGG" id="kak:Kalk_15540"/>
<name>A0A2K9LN00_9GAMM</name>
<accession>A0A2K9LN00</accession>
<feature type="transmembrane region" description="Helical" evidence="1">
    <location>
        <begin position="72"/>
        <end position="90"/>
    </location>
</feature>
<dbReference type="AlphaFoldDB" id="A0A2K9LN00"/>
<evidence type="ECO:0000313" key="2">
    <source>
        <dbReference type="EMBL" id="AUM13749.1"/>
    </source>
</evidence>
<gene>
    <name evidence="2" type="ORF">Kalk_15540</name>
</gene>
<organism evidence="2 3">
    <name type="scientific">Ketobacter alkanivorans</name>
    <dbReference type="NCBI Taxonomy" id="1917421"/>
    <lineage>
        <taxon>Bacteria</taxon>
        <taxon>Pseudomonadati</taxon>
        <taxon>Pseudomonadota</taxon>
        <taxon>Gammaproteobacteria</taxon>
        <taxon>Pseudomonadales</taxon>
        <taxon>Ketobacteraceae</taxon>
        <taxon>Ketobacter</taxon>
    </lineage>
</organism>
<keyword evidence="1" id="KW-0812">Transmembrane</keyword>
<keyword evidence="3" id="KW-1185">Reference proteome</keyword>
<feature type="transmembrane region" description="Helical" evidence="1">
    <location>
        <begin position="6"/>
        <end position="26"/>
    </location>
</feature>
<reference evidence="3" key="1">
    <citation type="submission" date="2017-08" db="EMBL/GenBank/DDBJ databases">
        <title>Direct submision.</title>
        <authorList>
            <person name="Kim S.-J."/>
            <person name="Rhee S.-K."/>
        </authorList>
    </citation>
    <scope>NUCLEOTIDE SEQUENCE [LARGE SCALE GENOMIC DNA]</scope>
    <source>
        <strain evidence="3">GI5</strain>
    </source>
</reference>
<feature type="transmembrane region" description="Helical" evidence="1">
    <location>
        <begin position="46"/>
        <end position="66"/>
    </location>
</feature>
<feature type="transmembrane region" description="Helical" evidence="1">
    <location>
        <begin position="127"/>
        <end position="147"/>
    </location>
</feature>